<accession>A0A834MK02</accession>
<comment type="caution">
    <text evidence="7">The sequence shown here is derived from an EMBL/GenBank/DDBJ whole genome shotgun (WGS) entry which is preliminary data.</text>
</comment>
<keyword evidence="8" id="KW-1185">Reference proteome</keyword>
<protein>
    <recommendedName>
        <fullName evidence="6">C2H2-type domain-containing protein</fullName>
    </recommendedName>
</protein>
<sequence length="261" mass="30806">MYLINHEKQCYASQDKAGVLYCKCCSIKFPSIHDLDNHYKLLADNQGSKNTLECLFCGIKLESDDSFMYHVKHHHLKKFELPETFQSKGDRASTQIPCRFCSLTFKNKNWVISHERKQHSSEVIKCDICLEDIKMENAKSHYVSHRLQERYKNTPDKVCNICGVKIKNLDSHMVRHEDHRKHKCELCTKSFKLHWDLKRHLLVHSNEARHICQVCGKGFKVGYNLRVHMRSHENIKPFPCLICQKTFTTKQWRDNHLKTHG</sequence>
<dbReference type="Gene3D" id="3.30.160.60">
    <property type="entry name" value="Classic Zinc Finger"/>
    <property type="match status" value="3"/>
</dbReference>
<feature type="domain" description="C2H2-type" evidence="6">
    <location>
        <begin position="210"/>
        <end position="237"/>
    </location>
</feature>
<evidence type="ECO:0000256" key="5">
    <source>
        <dbReference type="PROSITE-ProRule" id="PRU00042"/>
    </source>
</evidence>
<name>A0A834MK02_RHYFE</name>
<dbReference type="InterPro" id="IPR013087">
    <property type="entry name" value="Znf_C2H2_type"/>
</dbReference>
<evidence type="ECO:0000256" key="4">
    <source>
        <dbReference type="ARBA" id="ARBA00022833"/>
    </source>
</evidence>
<dbReference type="PROSITE" id="PS00028">
    <property type="entry name" value="ZINC_FINGER_C2H2_1"/>
    <property type="match status" value="5"/>
</dbReference>
<evidence type="ECO:0000259" key="6">
    <source>
        <dbReference type="PROSITE" id="PS50157"/>
    </source>
</evidence>
<dbReference type="EMBL" id="JAACXV010000039">
    <property type="protein sequence ID" value="KAF7286001.1"/>
    <property type="molecule type" value="Genomic_DNA"/>
</dbReference>
<evidence type="ECO:0000256" key="3">
    <source>
        <dbReference type="ARBA" id="ARBA00022771"/>
    </source>
</evidence>
<dbReference type="SUPFAM" id="SSF57667">
    <property type="entry name" value="beta-beta-alpha zinc fingers"/>
    <property type="match status" value="2"/>
</dbReference>
<dbReference type="Pfam" id="PF00096">
    <property type="entry name" value="zf-C2H2"/>
    <property type="match status" value="2"/>
</dbReference>
<dbReference type="OrthoDB" id="6755643at2759"/>
<proteinExistence type="predicted"/>
<feature type="domain" description="C2H2-type" evidence="6">
    <location>
        <begin position="182"/>
        <end position="209"/>
    </location>
</feature>
<dbReference type="PANTHER" id="PTHR24379:SF121">
    <property type="entry name" value="C2H2-TYPE DOMAIN-CONTAINING PROTEIN"/>
    <property type="match status" value="1"/>
</dbReference>
<keyword evidence="1" id="KW-0479">Metal-binding</keyword>
<feature type="domain" description="C2H2-type" evidence="6">
    <location>
        <begin position="96"/>
        <end position="124"/>
    </location>
</feature>
<evidence type="ECO:0000256" key="2">
    <source>
        <dbReference type="ARBA" id="ARBA00022737"/>
    </source>
</evidence>
<dbReference type="FunFam" id="3.30.160.60:FF:000100">
    <property type="entry name" value="Zinc finger 45-like"/>
    <property type="match status" value="1"/>
</dbReference>
<dbReference type="SMART" id="SM00355">
    <property type="entry name" value="ZnF_C2H2"/>
    <property type="match status" value="8"/>
</dbReference>
<feature type="domain" description="C2H2-type" evidence="6">
    <location>
        <begin position="238"/>
        <end position="261"/>
    </location>
</feature>
<dbReference type="PROSITE" id="PS50157">
    <property type="entry name" value="ZINC_FINGER_C2H2_2"/>
    <property type="match status" value="4"/>
</dbReference>
<dbReference type="Pfam" id="PF13912">
    <property type="entry name" value="zf-C2H2_6"/>
    <property type="match status" value="1"/>
</dbReference>
<dbReference type="InterPro" id="IPR036236">
    <property type="entry name" value="Znf_C2H2_sf"/>
</dbReference>
<keyword evidence="3 5" id="KW-0863">Zinc-finger</keyword>
<evidence type="ECO:0000313" key="7">
    <source>
        <dbReference type="EMBL" id="KAF7286001.1"/>
    </source>
</evidence>
<evidence type="ECO:0000256" key="1">
    <source>
        <dbReference type="ARBA" id="ARBA00022723"/>
    </source>
</evidence>
<evidence type="ECO:0000313" key="8">
    <source>
        <dbReference type="Proteomes" id="UP000625711"/>
    </source>
</evidence>
<dbReference type="AlphaFoldDB" id="A0A834MK02"/>
<reference evidence="7" key="1">
    <citation type="submission" date="2020-08" db="EMBL/GenBank/DDBJ databases">
        <title>Genome sequencing and assembly of the red palm weevil Rhynchophorus ferrugineus.</title>
        <authorList>
            <person name="Dias G.B."/>
            <person name="Bergman C.M."/>
            <person name="Manee M."/>
        </authorList>
    </citation>
    <scope>NUCLEOTIDE SEQUENCE</scope>
    <source>
        <strain evidence="7">AA-2017</strain>
        <tissue evidence="7">Whole larva</tissue>
    </source>
</reference>
<organism evidence="7 8">
    <name type="scientific">Rhynchophorus ferrugineus</name>
    <name type="common">Red palm weevil</name>
    <name type="synonym">Curculio ferrugineus</name>
    <dbReference type="NCBI Taxonomy" id="354439"/>
    <lineage>
        <taxon>Eukaryota</taxon>
        <taxon>Metazoa</taxon>
        <taxon>Ecdysozoa</taxon>
        <taxon>Arthropoda</taxon>
        <taxon>Hexapoda</taxon>
        <taxon>Insecta</taxon>
        <taxon>Pterygota</taxon>
        <taxon>Neoptera</taxon>
        <taxon>Endopterygota</taxon>
        <taxon>Coleoptera</taxon>
        <taxon>Polyphaga</taxon>
        <taxon>Cucujiformia</taxon>
        <taxon>Curculionidae</taxon>
        <taxon>Dryophthorinae</taxon>
        <taxon>Rhynchophorus</taxon>
    </lineage>
</organism>
<dbReference type="GO" id="GO:0008270">
    <property type="term" value="F:zinc ion binding"/>
    <property type="evidence" value="ECO:0007669"/>
    <property type="project" value="UniProtKB-KW"/>
</dbReference>
<keyword evidence="2" id="KW-0677">Repeat</keyword>
<keyword evidence="4" id="KW-0862">Zinc</keyword>
<gene>
    <name evidence="7" type="ORF">GWI33_008304</name>
</gene>
<dbReference type="PANTHER" id="PTHR24379">
    <property type="entry name" value="KRAB AND ZINC FINGER DOMAIN-CONTAINING"/>
    <property type="match status" value="1"/>
</dbReference>
<dbReference type="Proteomes" id="UP000625711">
    <property type="component" value="Unassembled WGS sequence"/>
</dbReference>